<evidence type="ECO:0000256" key="1">
    <source>
        <dbReference type="SAM" id="MobiDB-lite"/>
    </source>
</evidence>
<dbReference type="AlphaFoldDB" id="A0A1N7S324"/>
<dbReference type="EMBL" id="CYGY02000030">
    <property type="protein sequence ID" value="SIT41795.1"/>
    <property type="molecule type" value="Genomic_DNA"/>
</dbReference>
<proteinExistence type="predicted"/>
<comment type="caution">
    <text evidence="2">The sequence shown here is derived from an EMBL/GenBank/DDBJ whole genome shotgun (WGS) entry which is preliminary data.</text>
</comment>
<name>A0A1N7S324_9BURK</name>
<dbReference type="Proteomes" id="UP000195569">
    <property type="component" value="Unassembled WGS sequence"/>
</dbReference>
<sequence>MTMPEAFSGGLAGTRMTHPAAVPAPAAWPGPARTGGRVLYLDFDGVLHPENVWQRPGIGPYVATPPGHRVFELAPLLDQALEPYPDLQIVLATNWVRVLSFTQAARRLPAGLRARVIGATYHSRMDAAVFQEMPRGVQVLADVSRRRPAAWLALDDDAEGWAPSWREHLVRTHAVLGISAPEVFAELREKLAGMYREGGAGCEPTRPHVAGHEERPDLGRMVVSGPGASRT</sequence>
<keyword evidence="3" id="KW-1185">Reference proteome</keyword>
<dbReference type="RefSeq" id="WP_235850852.1">
    <property type="nucleotide sequence ID" value="NZ_CYGY02000030.1"/>
</dbReference>
<organism evidence="2 3">
    <name type="scientific">Paraburkholderia piptadeniae</name>
    <dbReference type="NCBI Taxonomy" id="1701573"/>
    <lineage>
        <taxon>Bacteria</taxon>
        <taxon>Pseudomonadati</taxon>
        <taxon>Pseudomonadota</taxon>
        <taxon>Betaproteobacteria</taxon>
        <taxon>Burkholderiales</taxon>
        <taxon>Burkholderiaceae</taxon>
        <taxon>Paraburkholderia</taxon>
    </lineage>
</organism>
<evidence type="ECO:0000313" key="2">
    <source>
        <dbReference type="EMBL" id="SIT41795.1"/>
    </source>
</evidence>
<accession>A0A1N7S324</accession>
<reference evidence="2" key="1">
    <citation type="submission" date="2016-12" db="EMBL/GenBank/DDBJ databases">
        <authorList>
            <person name="Moulin L."/>
        </authorList>
    </citation>
    <scope>NUCLEOTIDE SEQUENCE [LARGE SCALE GENOMIC DNA]</scope>
    <source>
        <strain evidence="2">STM 7183</strain>
    </source>
</reference>
<protein>
    <submittedName>
        <fullName evidence="2">Uncharacterized protein</fullName>
    </submittedName>
</protein>
<feature type="region of interest" description="Disordered" evidence="1">
    <location>
        <begin position="202"/>
        <end position="231"/>
    </location>
</feature>
<gene>
    <name evidence="2" type="ORF">BN2476_300198</name>
</gene>
<evidence type="ECO:0000313" key="3">
    <source>
        <dbReference type="Proteomes" id="UP000195569"/>
    </source>
</evidence>
<dbReference type="Pfam" id="PF18143">
    <property type="entry name" value="HAD_SAK_2"/>
    <property type="match status" value="1"/>
</dbReference>